<evidence type="ECO:0000256" key="1">
    <source>
        <dbReference type="ARBA" id="ARBA00023172"/>
    </source>
</evidence>
<dbReference type="Gene3D" id="1.10.443.10">
    <property type="entry name" value="Intergrase catalytic core"/>
    <property type="match status" value="1"/>
</dbReference>
<proteinExistence type="predicted"/>
<dbReference type="InterPro" id="IPR013762">
    <property type="entry name" value="Integrase-like_cat_sf"/>
</dbReference>
<protein>
    <submittedName>
        <fullName evidence="2">Zinc metallo ase nas-39</fullName>
    </submittedName>
</protein>
<evidence type="ECO:0000313" key="2">
    <source>
        <dbReference type="EMBL" id="CAB4033792.1"/>
    </source>
</evidence>
<dbReference type="GO" id="GO:0003677">
    <property type="term" value="F:DNA binding"/>
    <property type="evidence" value="ECO:0007669"/>
    <property type="project" value="InterPro"/>
</dbReference>
<dbReference type="Proteomes" id="UP001152795">
    <property type="component" value="Unassembled WGS sequence"/>
</dbReference>
<reference evidence="2" key="1">
    <citation type="submission" date="2020-04" db="EMBL/GenBank/DDBJ databases">
        <authorList>
            <person name="Alioto T."/>
            <person name="Alioto T."/>
            <person name="Gomez Garrido J."/>
        </authorList>
    </citation>
    <scope>NUCLEOTIDE SEQUENCE</scope>
    <source>
        <strain evidence="2">A484AB</strain>
    </source>
</reference>
<comment type="caution">
    <text evidence="2">The sequence shown here is derived from an EMBL/GenBank/DDBJ whole genome shotgun (WGS) entry which is preliminary data.</text>
</comment>
<dbReference type="GO" id="GO:0006310">
    <property type="term" value="P:DNA recombination"/>
    <property type="evidence" value="ECO:0007669"/>
    <property type="project" value="UniProtKB-KW"/>
</dbReference>
<accession>A0A6S7L6W7</accession>
<dbReference type="InterPro" id="IPR052787">
    <property type="entry name" value="MAVS"/>
</dbReference>
<dbReference type="SUPFAM" id="SSF56349">
    <property type="entry name" value="DNA breaking-rejoining enzymes"/>
    <property type="match status" value="1"/>
</dbReference>
<dbReference type="OrthoDB" id="5982522at2759"/>
<organism evidence="2 3">
    <name type="scientific">Paramuricea clavata</name>
    <name type="common">Red gorgonian</name>
    <name type="synonym">Violescent sea-whip</name>
    <dbReference type="NCBI Taxonomy" id="317549"/>
    <lineage>
        <taxon>Eukaryota</taxon>
        <taxon>Metazoa</taxon>
        <taxon>Cnidaria</taxon>
        <taxon>Anthozoa</taxon>
        <taxon>Octocorallia</taxon>
        <taxon>Malacalcyonacea</taxon>
        <taxon>Plexauridae</taxon>
        <taxon>Paramuricea</taxon>
    </lineage>
</organism>
<dbReference type="EMBL" id="CACRXK020019558">
    <property type="protein sequence ID" value="CAB4033792.1"/>
    <property type="molecule type" value="Genomic_DNA"/>
</dbReference>
<keyword evidence="3" id="KW-1185">Reference proteome</keyword>
<dbReference type="GO" id="GO:0015074">
    <property type="term" value="P:DNA integration"/>
    <property type="evidence" value="ECO:0007669"/>
    <property type="project" value="InterPro"/>
</dbReference>
<dbReference type="AlphaFoldDB" id="A0A6S7L6W7"/>
<dbReference type="PANTHER" id="PTHR21446">
    <property type="entry name" value="DUF3504 DOMAIN-CONTAINING PROTEIN"/>
    <property type="match status" value="1"/>
</dbReference>
<evidence type="ECO:0000313" key="3">
    <source>
        <dbReference type="Proteomes" id="UP001152795"/>
    </source>
</evidence>
<sequence>MANFQPLGTGGDAENPRRFANLEASDLDKLLEAAHSKRTKYSTAFAVSVYKEWALHRNINKELHEQSEEELDQNLRVFYAEVRNKTGENYGKSTLLGLRSGIERHLNYPPHNRGLKFSKNPAFMKSNMILDAKIKNLKQLGKQNTKHKPAITTPDLQKLRVHPVISASTPLGLLRNVWFHTTLYWCRRGREGQRNLTPSSFTFAVDENSRQYATMTHDELSKNHPGGFDDTESFEKDGRMYRATDDPSDGYNALELYISKLNPHCSAFFQFPKRKWSPSDSVRYENRPLGVNKLGVMMREISEEAELSSIYTNHCVRVTAITLWSDAGLENRHIMAVSGHRNEQSLKSYNSRPSSTQLRQSSDILTRSLVSSNASLQIDFNDPQPAQVFSHVTSTSQNTSMYHRSSFDNIFSSCSIGTVNLTVNPPREVDKD</sequence>
<gene>
    <name evidence="2" type="ORF">PACLA_8A075517</name>
</gene>
<keyword evidence="1" id="KW-0233">DNA recombination</keyword>
<name>A0A6S7L6W7_PARCT</name>
<dbReference type="InterPro" id="IPR011010">
    <property type="entry name" value="DNA_brk_join_enz"/>
</dbReference>
<dbReference type="PANTHER" id="PTHR21446:SF6">
    <property type="entry name" value="MITOCHONDRIAL ANTIVIRAL-SIGNALING PROTEIN"/>
    <property type="match status" value="1"/>
</dbReference>